<gene>
    <name evidence="1" type="ORF">DPMN_079398</name>
</gene>
<evidence type="ECO:0000313" key="1">
    <source>
        <dbReference type="EMBL" id="KAH3704342.1"/>
    </source>
</evidence>
<sequence length="54" mass="6161">MSQLILGTDGFIPLERTKSTADTSHGKCNIHCDISSSTQEHHSHIRWNTDDFYQ</sequence>
<reference evidence="1" key="1">
    <citation type="journal article" date="2019" name="bioRxiv">
        <title>The Genome of the Zebra Mussel, Dreissena polymorpha: A Resource for Invasive Species Research.</title>
        <authorList>
            <person name="McCartney M.A."/>
            <person name="Auch B."/>
            <person name="Kono T."/>
            <person name="Mallez S."/>
            <person name="Zhang Y."/>
            <person name="Obille A."/>
            <person name="Becker A."/>
            <person name="Abrahante J.E."/>
            <person name="Garbe J."/>
            <person name="Badalamenti J.P."/>
            <person name="Herman A."/>
            <person name="Mangelson H."/>
            <person name="Liachko I."/>
            <person name="Sullivan S."/>
            <person name="Sone E.D."/>
            <person name="Koren S."/>
            <person name="Silverstein K.A.T."/>
            <person name="Beckman K.B."/>
            <person name="Gohl D.M."/>
        </authorList>
    </citation>
    <scope>NUCLEOTIDE SEQUENCE</scope>
    <source>
        <strain evidence="1">Duluth1</strain>
        <tissue evidence="1">Whole animal</tissue>
    </source>
</reference>
<name>A0A9D4BSY6_DREPO</name>
<dbReference type="EMBL" id="JAIWYP010000015">
    <property type="protein sequence ID" value="KAH3704342.1"/>
    <property type="molecule type" value="Genomic_DNA"/>
</dbReference>
<accession>A0A9D4BSY6</accession>
<organism evidence="1 2">
    <name type="scientific">Dreissena polymorpha</name>
    <name type="common">Zebra mussel</name>
    <name type="synonym">Mytilus polymorpha</name>
    <dbReference type="NCBI Taxonomy" id="45954"/>
    <lineage>
        <taxon>Eukaryota</taxon>
        <taxon>Metazoa</taxon>
        <taxon>Spiralia</taxon>
        <taxon>Lophotrochozoa</taxon>
        <taxon>Mollusca</taxon>
        <taxon>Bivalvia</taxon>
        <taxon>Autobranchia</taxon>
        <taxon>Heteroconchia</taxon>
        <taxon>Euheterodonta</taxon>
        <taxon>Imparidentia</taxon>
        <taxon>Neoheterodontei</taxon>
        <taxon>Myida</taxon>
        <taxon>Dreissenoidea</taxon>
        <taxon>Dreissenidae</taxon>
        <taxon>Dreissena</taxon>
    </lineage>
</organism>
<evidence type="ECO:0000313" key="2">
    <source>
        <dbReference type="Proteomes" id="UP000828390"/>
    </source>
</evidence>
<dbReference type="AlphaFoldDB" id="A0A9D4BSY6"/>
<dbReference type="Proteomes" id="UP000828390">
    <property type="component" value="Unassembled WGS sequence"/>
</dbReference>
<protein>
    <submittedName>
        <fullName evidence="1">Uncharacterized protein</fullName>
    </submittedName>
</protein>
<keyword evidence="2" id="KW-1185">Reference proteome</keyword>
<comment type="caution">
    <text evidence="1">The sequence shown here is derived from an EMBL/GenBank/DDBJ whole genome shotgun (WGS) entry which is preliminary data.</text>
</comment>
<proteinExistence type="predicted"/>
<reference evidence="1" key="2">
    <citation type="submission" date="2020-11" db="EMBL/GenBank/DDBJ databases">
        <authorList>
            <person name="McCartney M.A."/>
            <person name="Auch B."/>
            <person name="Kono T."/>
            <person name="Mallez S."/>
            <person name="Becker A."/>
            <person name="Gohl D.M."/>
            <person name="Silverstein K.A.T."/>
            <person name="Koren S."/>
            <person name="Bechman K.B."/>
            <person name="Herman A."/>
            <person name="Abrahante J.E."/>
            <person name="Garbe J."/>
        </authorList>
    </citation>
    <scope>NUCLEOTIDE SEQUENCE</scope>
    <source>
        <strain evidence="1">Duluth1</strain>
        <tissue evidence="1">Whole animal</tissue>
    </source>
</reference>